<accession>A0A484BT33</accession>
<evidence type="ECO:0000256" key="10">
    <source>
        <dbReference type="ARBA" id="ARBA00033445"/>
    </source>
</evidence>
<dbReference type="InterPro" id="IPR008979">
    <property type="entry name" value="Galactose-bd-like_sf"/>
</dbReference>
<evidence type="ECO:0000256" key="8">
    <source>
        <dbReference type="ARBA" id="ARBA00023228"/>
    </source>
</evidence>
<dbReference type="AlphaFoldDB" id="A0A484BT33"/>
<dbReference type="EMBL" id="LSRL02000006">
    <property type="protein sequence ID" value="TDG51947.1"/>
    <property type="molecule type" value="Genomic_DNA"/>
</dbReference>
<feature type="domain" description="Beta-mannosidase-like galactose-binding" evidence="12">
    <location>
        <begin position="46"/>
        <end position="225"/>
    </location>
</feature>
<dbReference type="FunFam" id="2.60.120.260:FF:000060">
    <property type="entry name" value="Probable beta-mannosidase"/>
    <property type="match status" value="1"/>
</dbReference>
<evidence type="ECO:0000313" key="14">
    <source>
        <dbReference type="Proteomes" id="UP000295192"/>
    </source>
</evidence>
<comment type="caution">
    <text evidence="13">The sequence shown here is derived from an EMBL/GenBank/DDBJ whole genome shotgun (WGS) entry which is preliminary data.</text>
</comment>
<comment type="catalytic activity">
    <reaction evidence="1">
        <text>Hydrolysis of terminal, non-reducing beta-D-mannose residues in beta-D-mannosides.</text>
        <dbReference type="EC" id="3.2.1.25"/>
    </reaction>
</comment>
<keyword evidence="7" id="KW-0325">Glycoprotein</keyword>
<keyword evidence="14" id="KW-1185">Reference proteome</keyword>
<keyword evidence="9" id="KW-0326">Glycosidase</keyword>
<dbReference type="Pfam" id="PF22666">
    <property type="entry name" value="Glyco_hydro_2_N2"/>
    <property type="match status" value="1"/>
</dbReference>
<evidence type="ECO:0000256" key="11">
    <source>
        <dbReference type="SAM" id="MobiDB-lite"/>
    </source>
</evidence>
<dbReference type="Proteomes" id="UP000295192">
    <property type="component" value="Unassembled WGS sequence"/>
</dbReference>
<evidence type="ECO:0000256" key="4">
    <source>
        <dbReference type="ARBA" id="ARBA00012754"/>
    </source>
</evidence>
<evidence type="ECO:0000313" key="13">
    <source>
        <dbReference type="EMBL" id="TDG51947.1"/>
    </source>
</evidence>
<comment type="similarity">
    <text evidence="3">Belongs to the glycosyl hydrolase 2 family.</text>
</comment>
<evidence type="ECO:0000256" key="2">
    <source>
        <dbReference type="ARBA" id="ARBA00004371"/>
    </source>
</evidence>
<dbReference type="SUPFAM" id="SSF49303">
    <property type="entry name" value="beta-Galactosidase/glucuronidase domain"/>
    <property type="match status" value="1"/>
</dbReference>
<protein>
    <recommendedName>
        <fullName evidence="4">beta-mannosidase</fullName>
        <ecNumber evidence="4">3.2.1.25</ecNumber>
    </recommendedName>
    <alternativeName>
        <fullName evidence="10">Mannanase</fullName>
    </alternativeName>
</protein>
<dbReference type="FunFam" id="3.20.20.80:FF:000050">
    <property type="entry name" value="Beta-mannosidase B"/>
    <property type="match status" value="1"/>
</dbReference>
<evidence type="ECO:0000256" key="3">
    <source>
        <dbReference type="ARBA" id="ARBA00007401"/>
    </source>
</evidence>
<feature type="region of interest" description="Disordered" evidence="11">
    <location>
        <begin position="533"/>
        <end position="559"/>
    </location>
</feature>
<keyword evidence="5" id="KW-0732">Signal</keyword>
<evidence type="ECO:0000256" key="1">
    <source>
        <dbReference type="ARBA" id="ARBA00000829"/>
    </source>
</evidence>
<evidence type="ECO:0000259" key="12">
    <source>
        <dbReference type="Pfam" id="PF22666"/>
    </source>
</evidence>
<dbReference type="PANTHER" id="PTHR43730">
    <property type="entry name" value="BETA-MANNOSIDASE"/>
    <property type="match status" value="1"/>
</dbReference>
<proteinExistence type="inferred from homology"/>
<dbReference type="InterPro" id="IPR054593">
    <property type="entry name" value="Beta-mannosidase-like_N2"/>
</dbReference>
<dbReference type="STRING" id="7232.A0A484BT33"/>
<dbReference type="InterPro" id="IPR017853">
    <property type="entry name" value="GH"/>
</dbReference>
<evidence type="ECO:0000256" key="9">
    <source>
        <dbReference type="ARBA" id="ARBA00023295"/>
    </source>
</evidence>
<evidence type="ECO:0000256" key="7">
    <source>
        <dbReference type="ARBA" id="ARBA00023180"/>
    </source>
</evidence>
<dbReference type="OrthoDB" id="2866996at2759"/>
<dbReference type="EC" id="3.2.1.25" evidence="4"/>
<dbReference type="GO" id="GO:0006516">
    <property type="term" value="P:glycoprotein catabolic process"/>
    <property type="evidence" value="ECO:0007669"/>
    <property type="project" value="TreeGrafter"/>
</dbReference>
<dbReference type="InterPro" id="IPR013783">
    <property type="entry name" value="Ig-like_fold"/>
</dbReference>
<comment type="subcellular location">
    <subcellularLocation>
        <location evidence="2">Lysosome</location>
    </subcellularLocation>
</comment>
<dbReference type="InterPro" id="IPR036156">
    <property type="entry name" value="Beta-gal/glucu_dom_sf"/>
</dbReference>
<gene>
    <name evidence="13" type="ORF">AWZ03_001617</name>
</gene>
<keyword evidence="8" id="KW-0458">Lysosome</keyword>
<dbReference type="InterPro" id="IPR050887">
    <property type="entry name" value="Beta-mannosidase_GH2"/>
</dbReference>
<evidence type="ECO:0000256" key="5">
    <source>
        <dbReference type="ARBA" id="ARBA00022729"/>
    </source>
</evidence>
<dbReference type="SUPFAM" id="SSF49785">
    <property type="entry name" value="Galactose-binding domain-like"/>
    <property type="match status" value="1"/>
</dbReference>
<dbReference type="SUPFAM" id="SSF51445">
    <property type="entry name" value="(Trans)glycosidases"/>
    <property type="match status" value="1"/>
</dbReference>
<keyword evidence="6" id="KW-0378">Hydrolase</keyword>
<name>A0A484BT33_DRONA</name>
<evidence type="ECO:0000256" key="6">
    <source>
        <dbReference type="ARBA" id="ARBA00022801"/>
    </source>
</evidence>
<sequence>MRSWLLGEAGDTDYGKLLRLGLLLHLLMGTRVKGDAVEVIVLGTNWSISNQNGSFTLPDNQTLPSGIYSAFHRTLAVPNVLDAYNDVDLRWMAYDNWTYTNKFKFDVDHYKRVRCLNLTFHGVDTVAEIRLNRQLLGRTDNMFVRYSYDVTKLLERDNVLEVEIISPVWAALAKARALDAANRSVPPACPPERYHGECHMNMLRKMQASFAWDWGPAVPSMGLWKSVQLEMYEVALLRDVDVDISRNETHWNMHISCFMDTKGKENFYAQLVFYAVELLNQTVVIDTYTSKPISYLAPVIVFDQAVPIEEVVAWWPNGYGDQKLYPLHFTLNAWLDPSGPEVRAKTKSQKSLRVGFRTLELIERPAPDGRGNTFLFRVNGLEMFMKGSNYIPSHILPEQQSPERIAYLLESAKDAHMNMIRVWGGGVYESDYFYDMADSLGILIWQDMMFACAMYPTTPEFLASVSEEVRQNAKRLSHHASIAIFAGNNENEAALVQNWYNTFHDIDRFKAEYRELYLGTVIHELKIVSHNGRPEPLVSSPSNGKASERDNYISENPQDNHNGDVHFYDYFKDAWDPNIYPRPRFASEYGIQSLPGSYAWERTKGSDNDLAQVMGHRQHHPLAMVPITTQLHQHLPLPLPEDKDYNEALIYFSQISHAMATKVETELYRTLRDTEHNTMGALYWQLNDVWVAPSWSGIDFFGNWKLLHYWARDFLAPVAIVALYDKPTKSLNISLICDEPTIDTNNLNVVAHIHLWSQLMPRNSTSWAVTLRANGVQYDKIIPIKDLLQGDFNEHNAYLEFQLRRGETQLSRTYFFPTNIASAVGIKDPELEFEFASKICVDTPNGKRNSISLSITVKYPAVFVYLELQLPYRYRLSENGYMQTTPVHVVHVIIETNTCIRIWRKSNFNIWTVNQFMH</sequence>
<dbReference type="KEGG" id="dnv:108659736"/>
<dbReference type="OMA" id="KRQWKGP"/>
<dbReference type="GO" id="GO:0004567">
    <property type="term" value="F:beta-mannosidase activity"/>
    <property type="evidence" value="ECO:0007669"/>
    <property type="project" value="UniProtKB-EC"/>
</dbReference>
<organism evidence="13 14">
    <name type="scientific">Drosophila navojoa</name>
    <name type="common">Fruit fly</name>
    <dbReference type="NCBI Taxonomy" id="7232"/>
    <lineage>
        <taxon>Eukaryota</taxon>
        <taxon>Metazoa</taxon>
        <taxon>Ecdysozoa</taxon>
        <taxon>Arthropoda</taxon>
        <taxon>Hexapoda</taxon>
        <taxon>Insecta</taxon>
        <taxon>Pterygota</taxon>
        <taxon>Neoptera</taxon>
        <taxon>Endopterygota</taxon>
        <taxon>Diptera</taxon>
        <taxon>Brachycera</taxon>
        <taxon>Muscomorpha</taxon>
        <taxon>Ephydroidea</taxon>
        <taxon>Drosophilidae</taxon>
        <taxon>Drosophila</taxon>
    </lineage>
</organism>
<dbReference type="Gene3D" id="2.60.40.10">
    <property type="entry name" value="Immunoglobulins"/>
    <property type="match status" value="1"/>
</dbReference>
<dbReference type="PANTHER" id="PTHR43730:SF1">
    <property type="entry name" value="BETA-MANNOSIDASE"/>
    <property type="match status" value="1"/>
</dbReference>
<reference evidence="13 14" key="1">
    <citation type="journal article" date="2019" name="J. Hered.">
        <title>An Improved Genome Assembly for Drosophila navojoa, the Basal Species in the mojavensis Cluster.</title>
        <authorList>
            <person name="Vanderlinde T."/>
            <person name="Dupim E.G."/>
            <person name="Nazario-Yepiz N.O."/>
            <person name="Carvalho A.B."/>
        </authorList>
    </citation>
    <scope>NUCLEOTIDE SEQUENCE [LARGE SCALE GENOMIC DNA]</scope>
    <source>
        <strain evidence="13">Navoj_Jal97</strain>
        <tissue evidence="13">Whole organism</tissue>
    </source>
</reference>
<dbReference type="Gene3D" id="3.20.20.80">
    <property type="entry name" value="Glycosidases"/>
    <property type="match status" value="1"/>
</dbReference>
<dbReference type="GO" id="GO:0005764">
    <property type="term" value="C:lysosome"/>
    <property type="evidence" value="ECO:0007669"/>
    <property type="project" value="UniProtKB-SubCell"/>
</dbReference>
<dbReference type="Gene3D" id="2.60.120.260">
    <property type="entry name" value="Galactose-binding domain-like"/>
    <property type="match status" value="1"/>
</dbReference>